<dbReference type="PROSITE" id="PS51225">
    <property type="entry name" value="MARVEL"/>
    <property type="match status" value="1"/>
</dbReference>
<evidence type="ECO:0000313" key="8">
    <source>
        <dbReference type="Proteomes" id="UP001652625"/>
    </source>
</evidence>
<evidence type="ECO:0000256" key="6">
    <source>
        <dbReference type="SAM" id="Phobius"/>
    </source>
</evidence>
<feature type="domain" description="MARVEL" evidence="7">
    <location>
        <begin position="9"/>
        <end position="146"/>
    </location>
</feature>
<dbReference type="RefSeq" id="XP_065675126.1">
    <property type="nucleotide sequence ID" value="XM_065819054.1"/>
</dbReference>
<dbReference type="InterPro" id="IPR008253">
    <property type="entry name" value="Marvel"/>
</dbReference>
<feature type="transmembrane region" description="Helical" evidence="6">
    <location>
        <begin position="15"/>
        <end position="33"/>
    </location>
</feature>
<protein>
    <submittedName>
        <fullName evidence="9">Uncharacterized protein LOC136071996</fullName>
    </submittedName>
</protein>
<evidence type="ECO:0000259" key="7">
    <source>
        <dbReference type="PROSITE" id="PS51225"/>
    </source>
</evidence>
<evidence type="ECO:0000256" key="4">
    <source>
        <dbReference type="ARBA" id="ARBA00023136"/>
    </source>
</evidence>
<name>A0ABM4DKR4_HYDVU</name>
<dbReference type="Pfam" id="PF01284">
    <property type="entry name" value="MARVEL"/>
    <property type="match status" value="1"/>
</dbReference>
<dbReference type="PANTHER" id="PTHR22776:SF49">
    <property type="entry name" value="MARVEL DOMAIN-CONTAINING PROTEIN"/>
    <property type="match status" value="1"/>
</dbReference>
<dbReference type="PANTHER" id="PTHR22776">
    <property type="entry name" value="MARVEL-CONTAINING POTENTIAL LIPID RAFT-ASSOCIATED PROTEIN"/>
    <property type="match status" value="1"/>
</dbReference>
<keyword evidence="8" id="KW-1185">Reference proteome</keyword>
<keyword evidence="4 5" id="KW-0472">Membrane</keyword>
<proteinExistence type="predicted"/>
<evidence type="ECO:0000256" key="2">
    <source>
        <dbReference type="ARBA" id="ARBA00022692"/>
    </source>
</evidence>
<keyword evidence="2 5" id="KW-0812">Transmembrane</keyword>
<dbReference type="Proteomes" id="UP001652625">
    <property type="component" value="Chromosome 15"/>
</dbReference>
<dbReference type="GeneID" id="136071996"/>
<keyword evidence="3 6" id="KW-1133">Transmembrane helix</keyword>
<organism evidence="8 9">
    <name type="scientific">Hydra vulgaris</name>
    <name type="common">Hydra</name>
    <name type="synonym">Hydra attenuata</name>
    <dbReference type="NCBI Taxonomy" id="6087"/>
    <lineage>
        <taxon>Eukaryota</taxon>
        <taxon>Metazoa</taxon>
        <taxon>Cnidaria</taxon>
        <taxon>Hydrozoa</taxon>
        <taxon>Hydroidolina</taxon>
        <taxon>Anthoathecata</taxon>
        <taxon>Aplanulata</taxon>
        <taxon>Hydridae</taxon>
        <taxon>Hydra</taxon>
    </lineage>
</organism>
<dbReference type="InterPro" id="IPR050578">
    <property type="entry name" value="MARVEL-CKLF_proteins"/>
</dbReference>
<evidence type="ECO:0000313" key="9">
    <source>
        <dbReference type="RefSeq" id="XP_065675126.1"/>
    </source>
</evidence>
<evidence type="ECO:0000256" key="5">
    <source>
        <dbReference type="PROSITE-ProRule" id="PRU00581"/>
    </source>
</evidence>
<gene>
    <name evidence="9" type="primary">LOC136071996</name>
</gene>
<feature type="transmembrane region" description="Helical" evidence="6">
    <location>
        <begin position="79"/>
        <end position="101"/>
    </location>
</feature>
<accession>A0ABM4DKR4</accession>
<feature type="transmembrane region" description="Helical" evidence="6">
    <location>
        <begin position="45"/>
        <end position="67"/>
    </location>
</feature>
<reference evidence="9" key="1">
    <citation type="submission" date="2025-08" db="UniProtKB">
        <authorList>
            <consortium name="RefSeq"/>
        </authorList>
    </citation>
    <scope>IDENTIFICATION</scope>
</reference>
<evidence type="ECO:0000256" key="3">
    <source>
        <dbReference type="ARBA" id="ARBA00022989"/>
    </source>
</evidence>
<feature type="transmembrane region" description="Helical" evidence="6">
    <location>
        <begin position="122"/>
        <end position="142"/>
    </location>
</feature>
<comment type="subcellular location">
    <subcellularLocation>
        <location evidence="1">Membrane</location>
        <topology evidence="1">Multi-pass membrane protein</topology>
    </subcellularLocation>
</comment>
<evidence type="ECO:0000256" key="1">
    <source>
        <dbReference type="ARBA" id="ARBA00004141"/>
    </source>
</evidence>
<sequence>MAVQLDCSYLTSCLGIIKILECICTLAAFVCMIDATFYRGIREDFFLGVNIASFIFVLVWFFCYLFMLCHRFNFANKVVIFVIVHLLWFVLLLISGALVAAQAARFTSWQCKYNKSCSIYDAAGGLGIVASFLFLMDAILIWKSMNTITGTTSNSRTVTTTKTVVKTTRNV</sequence>